<dbReference type="EMBL" id="ADKX01000001">
    <property type="protein sequence ID" value="EFW06579.1"/>
    <property type="molecule type" value="Genomic_DNA"/>
</dbReference>
<keyword evidence="2" id="KW-0813">Transport</keyword>
<dbReference type="InterPro" id="IPR001127">
    <property type="entry name" value="PTS_EIIA_1_perm"/>
</dbReference>
<dbReference type="PANTHER" id="PTHR45008:SF1">
    <property type="entry name" value="PTS SYSTEM GLUCOSE-SPECIFIC EIIA COMPONENT"/>
    <property type="match status" value="1"/>
</dbReference>
<keyword evidence="4" id="KW-0808">Transferase</keyword>
<keyword evidence="5" id="KW-0598">Phosphotransferase system</keyword>
<keyword evidence="3" id="KW-0762">Sugar transport</keyword>
<dbReference type="FunFam" id="2.70.70.10:FF:000001">
    <property type="entry name" value="PTS system glucose-specific IIA component"/>
    <property type="match status" value="1"/>
</dbReference>
<dbReference type="SUPFAM" id="SSF51261">
    <property type="entry name" value="Duplicated hybrid motif"/>
    <property type="match status" value="1"/>
</dbReference>
<keyword evidence="9" id="KW-1185">Reference proteome</keyword>
<accession>E7G5S8</accession>
<dbReference type="GO" id="GO:0005737">
    <property type="term" value="C:cytoplasm"/>
    <property type="evidence" value="ECO:0007669"/>
    <property type="project" value="UniProtKB-SubCell"/>
</dbReference>
<name>E7G5S8_9FIRM</name>
<evidence type="ECO:0000256" key="1">
    <source>
        <dbReference type="ARBA" id="ARBA00004496"/>
    </source>
</evidence>
<evidence type="ECO:0000256" key="6">
    <source>
        <dbReference type="ARBA" id="ARBA00022777"/>
    </source>
</evidence>
<dbReference type="GeneID" id="78229458"/>
<reference evidence="8 9" key="1">
    <citation type="submission" date="2010-12" db="EMBL/GenBank/DDBJ databases">
        <title>The Genome Sequence of Coprobacillus sp. strain 29_1.</title>
        <authorList>
            <consortium name="The Broad Institute Genome Sequencing Platform"/>
            <person name="Earl A."/>
            <person name="Ward D."/>
            <person name="Feldgarden M."/>
            <person name="Gevers D."/>
            <person name="Daigneault M."/>
            <person name="Sibley C.D."/>
            <person name="White A."/>
            <person name="Strauss J."/>
            <person name="Allen-Vercoe E."/>
            <person name="Young S.K."/>
            <person name="Zeng Q."/>
            <person name="Gargeya S."/>
            <person name="Fitzgerald M."/>
            <person name="Haas B."/>
            <person name="Abouelleil A."/>
            <person name="Alvarado L."/>
            <person name="Arachchi H.M."/>
            <person name="Berlin A."/>
            <person name="Brown A."/>
            <person name="Chapman S.B."/>
            <person name="Chen Z."/>
            <person name="Dunbar C."/>
            <person name="Freedman E."/>
            <person name="Gearin G."/>
            <person name="Gellesch M."/>
            <person name="Goldberg J."/>
            <person name="Griggs A."/>
            <person name="Gujja S."/>
            <person name="Heilman E."/>
            <person name="Heiman D."/>
            <person name="Howarth C."/>
            <person name="Larson L."/>
            <person name="Lui A."/>
            <person name="MacDonald P.J.P."/>
            <person name="Mehta T."/>
            <person name="Montmayeur A."/>
            <person name="Murphy C."/>
            <person name="Neiman D."/>
            <person name="Pearson M."/>
            <person name="Priest M."/>
            <person name="Roberts A."/>
            <person name="Saif S."/>
            <person name="Shea T."/>
            <person name="Shenoy N."/>
            <person name="Sisk P."/>
            <person name="Stolte C."/>
            <person name="Sykes S."/>
            <person name="White J."/>
            <person name="Yandava C."/>
            <person name="Nusbaum C."/>
            <person name="Birren B."/>
        </authorList>
    </citation>
    <scope>NUCLEOTIDE SEQUENCE [LARGE SCALE GENOMIC DNA]</scope>
    <source>
        <strain evidence="8 9">29_1</strain>
    </source>
</reference>
<dbReference type="PROSITE" id="PS51093">
    <property type="entry name" value="PTS_EIIA_TYPE_1"/>
    <property type="match status" value="1"/>
</dbReference>
<dbReference type="eggNOG" id="COG2190">
    <property type="taxonomic scope" value="Bacteria"/>
</dbReference>
<dbReference type="AlphaFoldDB" id="E7G5S8"/>
<dbReference type="STRING" id="100884.GCA_000269565_01585"/>
<gene>
    <name evidence="8" type="ORF">HMPREF9488_00116</name>
</gene>
<dbReference type="PROSITE" id="PS00371">
    <property type="entry name" value="PTS_EIIA_TYPE_1_HIS"/>
    <property type="match status" value="1"/>
</dbReference>
<dbReference type="OrthoDB" id="92465at2"/>
<comment type="caution">
    <text evidence="8">The sequence shown here is derived from an EMBL/GenBank/DDBJ whole genome shotgun (WGS) entry which is preliminary data.</text>
</comment>
<evidence type="ECO:0000313" key="8">
    <source>
        <dbReference type="EMBL" id="EFW06579.1"/>
    </source>
</evidence>
<dbReference type="RefSeq" id="WP_008787244.1">
    <property type="nucleotide sequence ID" value="NZ_AKCB01000001.1"/>
</dbReference>
<dbReference type="InterPro" id="IPR050890">
    <property type="entry name" value="PTS_EIIA_component"/>
</dbReference>
<evidence type="ECO:0000256" key="3">
    <source>
        <dbReference type="ARBA" id="ARBA00022597"/>
    </source>
</evidence>
<evidence type="ECO:0000256" key="2">
    <source>
        <dbReference type="ARBA" id="ARBA00022448"/>
    </source>
</evidence>
<dbReference type="Gene3D" id="2.70.70.10">
    <property type="entry name" value="Glucose Permease (Domain IIA)"/>
    <property type="match status" value="1"/>
</dbReference>
<comment type="subcellular location">
    <subcellularLocation>
        <location evidence="1">Cytoplasm</location>
    </subcellularLocation>
</comment>
<organism evidence="8 9">
    <name type="scientific">Coprobacillus cateniformis</name>
    <dbReference type="NCBI Taxonomy" id="100884"/>
    <lineage>
        <taxon>Bacteria</taxon>
        <taxon>Bacillati</taxon>
        <taxon>Bacillota</taxon>
        <taxon>Erysipelotrichia</taxon>
        <taxon>Erysipelotrichales</taxon>
        <taxon>Coprobacillaceae</taxon>
        <taxon>Coprobacillus</taxon>
    </lineage>
</organism>
<evidence type="ECO:0000256" key="5">
    <source>
        <dbReference type="ARBA" id="ARBA00022683"/>
    </source>
</evidence>
<dbReference type="GO" id="GO:0009401">
    <property type="term" value="P:phosphoenolpyruvate-dependent sugar phosphotransferase system"/>
    <property type="evidence" value="ECO:0007669"/>
    <property type="project" value="UniProtKB-KW"/>
</dbReference>
<feature type="domain" description="PTS EIIA type-1" evidence="7">
    <location>
        <begin position="29"/>
        <end position="132"/>
    </location>
</feature>
<evidence type="ECO:0000259" key="7">
    <source>
        <dbReference type="PROSITE" id="PS51093"/>
    </source>
</evidence>
<dbReference type="HOGENOM" id="CLU_012312_5_4_9"/>
<keyword evidence="6" id="KW-0418">Kinase</keyword>
<sequence length="164" mass="18178">MFNLFKSKVDKNIYAPVKGKCIDITEVNDIGFASLSMGDGIAIIPDTHIIAAPCDGTVQMIFRTGHAFGIKADNGFEILIHIGIDTVNLEGKGFNVLKKVNQRVKKGEPVVEVDLDFIKENYDSTTMMIVTNGKNFHKICLHESINIGDVVFEGIDEYEIDKKD</sequence>
<dbReference type="GO" id="GO:0016301">
    <property type="term" value="F:kinase activity"/>
    <property type="evidence" value="ECO:0007669"/>
    <property type="project" value="UniProtKB-KW"/>
</dbReference>
<evidence type="ECO:0000256" key="4">
    <source>
        <dbReference type="ARBA" id="ARBA00022679"/>
    </source>
</evidence>
<dbReference type="InterPro" id="IPR011055">
    <property type="entry name" value="Dup_hybrid_motif"/>
</dbReference>
<dbReference type="Proteomes" id="UP000003157">
    <property type="component" value="Unassembled WGS sequence"/>
</dbReference>
<proteinExistence type="predicted"/>
<dbReference type="NCBIfam" id="TIGR00830">
    <property type="entry name" value="PTBA"/>
    <property type="match status" value="1"/>
</dbReference>
<evidence type="ECO:0000313" key="9">
    <source>
        <dbReference type="Proteomes" id="UP000003157"/>
    </source>
</evidence>
<dbReference type="PANTHER" id="PTHR45008">
    <property type="entry name" value="PTS SYSTEM GLUCOSE-SPECIFIC EIIA COMPONENT"/>
    <property type="match status" value="1"/>
</dbReference>
<dbReference type="Pfam" id="PF00358">
    <property type="entry name" value="PTS_EIIA_1"/>
    <property type="match status" value="1"/>
</dbReference>
<protein>
    <recommendedName>
        <fullName evidence="7">PTS EIIA type-1 domain-containing protein</fullName>
    </recommendedName>
</protein>